<feature type="binding site" evidence="8 12">
    <location>
        <position position="414"/>
    </location>
    <ligand>
        <name>[4Fe-4S] cluster</name>
        <dbReference type="ChEBI" id="CHEBI:49883"/>
        <label>1</label>
    </ligand>
</feature>
<keyword evidence="2 8" id="KW-0004">4Fe-4S</keyword>
<dbReference type="GO" id="GO:0022900">
    <property type="term" value="P:electron transport chain"/>
    <property type="evidence" value="ECO:0007669"/>
    <property type="project" value="UniProtKB-UniRule"/>
</dbReference>
<dbReference type="GO" id="GO:0009055">
    <property type="term" value="F:electron transfer activity"/>
    <property type="evidence" value="ECO:0007669"/>
    <property type="project" value="InterPro"/>
</dbReference>
<evidence type="ECO:0000256" key="7">
    <source>
        <dbReference type="ARBA" id="ARBA00023014"/>
    </source>
</evidence>
<evidence type="ECO:0000256" key="3">
    <source>
        <dbReference type="ARBA" id="ARBA00022723"/>
    </source>
</evidence>
<dbReference type="GO" id="GO:0051539">
    <property type="term" value="F:4 iron, 4 sulfur cluster binding"/>
    <property type="evidence" value="ECO:0007669"/>
    <property type="project" value="UniProtKB-KW"/>
</dbReference>
<dbReference type="NCBIfam" id="TIGR01945">
    <property type="entry name" value="rnfC"/>
    <property type="match status" value="1"/>
</dbReference>
<dbReference type="PDB" id="7ZC6">
    <property type="method" value="EM"/>
    <property type="resolution" value="4.27 A"/>
    <property type="chains" value="C=1-435"/>
</dbReference>
<keyword evidence="6 8" id="KW-0408">Iron</keyword>
<dbReference type="Gene3D" id="3.30.70.20">
    <property type="match status" value="1"/>
</dbReference>
<evidence type="ECO:0000259" key="9">
    <source>
        <dbReference type="PROSITE" id="PS51379"/>
    </source>
</evidence>
<evidence type="ECO:0000313" key="11">
    <source>
        <dbReference type="Proteomes" id="UP000563151"/>
    </source>
</evidence>
<dbReference type="RefSeq" id="WP_035145890.1">
    <property type="nucleotide sequence ID" value="NZ_JAAZWO010000002.1"/>
</dbReference>
<dbReference type="PROSITE" id="PS00198">
    <property type="entry name" value="4FE4S_FER_1"/>
    <property type="match status" value="2"/>
</dbReference>
<feature type="binding site" evidence="8 12">
    <location>
        <position position="365"/>
    </location>
    <ligand>
        <name>[4Fe-4S] cluster</name>
        <dbReference type="ChEBI" id="CHEBI:49883"/>
        <label>1</label>
    </ligand>
</feature>
<dbReference type="InterPro" id="IPR026902">
    <property type="entry name" value="RnfC_N"/>
</dbReference>
<evidence type="ECO:0000313" key="10">
    <source>
        <dbReference type="EMBL" id="MBC2396477.1"/>
    </source>
</evidence>
<dbReference type="HAMAP" id="MF_00461">
    <property type="entry name" value="RsxC_RnfC"/>
    <property type="match status" value="1"/>
</dbReference>
<feature type="binding site" evidence="8 12">
    <location>
        <position position="404"/>
    </location>
    <ligand>
        <name>[4Fe-4S] cluster</name>
        <dbReference type="ChEBI" id="CHEBI:49883"/>
        <label>2</label>
    </ligand>
</feature>
<gene>
    <name evidence="10" type="primary">rsxC</name>
    <name evidence="8" type="synonym">rnfC</name>
    <name evidence="10" type="ORF">HGG79_01610</name>
</gene>
<evidence type="ECO:0000256" key="8">
    <source>
        <dbReference type="HAMAP-Rule" id="MF_00461"/>
    </source>
</evidence>
<dbReference type="PANTHER" id="PTHR43034:SF2">
    <property type="entry name" value="ION-TRANSLOCATING OXIDOREDUCTASE COMPLEX SUBUNIT C"/>
    <property type="match status" value="1"/>
</dbReference>
<comment type="function">
    <text evidence="8">Part of a membrane-bound complex that couples electron transfer with translocation of ions across the membrane.</text>
</comment>
<reference evidence="10 11" key="1">
    <citation type="submission" date="2020-04" db="EMBL/GenBank/DDBJ databases">
        <title>Genomic insights into acetone-butanol-ethanol (ABE) fermentation by sequencing solventogenic clostridia strains.</title>
        <authorList>
            <person name="Brown S."/>
        </authorList>
    </citation>
    <scope>NUCLEOTIDE SEQUENCE [LARGE SCALE GENOMIC DNA]</scope>
    <source>
        <strain evidence="10 11">DJ011</strain>
    </source>
</reference>
<keyword evidence="12" id="KW-0285">Flavoprotein</keyword>
<feature type="binding site" evidence="8 12">
    <location>
        <position position="410"/>
    </location>
    <ligand>
        <name>[4Fe-4S] cluster</name>
        <dbReference type="ChEBI" id="CHEBI:49883"/>
        <label>2</label>
    </ligand>
</feature>
<comment type="subcellular location">
    <subcellularLocation>
        <location evidence="8">Cell membrane</location>
        <topology evidence="8">Peripheral membrane protein</topology>
    </subcellularLocation>
</comment>
<dbReference type="Pfam" id="PF12838">
    <property type="entry name" value="Fer4_7"/>
    <property type="match status" value="1"/>
</dbReference>
<evidence type="ECO:0000256" key="4">
    <source>
        <dbReference type="ARBA" id="ARBA00022737"/>
    </source>
</evidence>
<evidence type="ECO:0007829" key="12">
    <source>
        <dbReference type="PDB" id="7ZC6"/>
    </source>
</evidence>
<keyword evidence="11" id="KW-1185">Reference proteome</keyword>
<keyword evidence="4 8" id="KW-0677">Repeat</keyword>
<dbReference type="InterPro" id="IPR010208">
    <property type="entry name" value="Ion_transpt_RnfC/RsxC"/>
</dbReference>
<keyword evidence="8" id="KW-0472">Membrane</keyword>
<feature type="binding site" evidence="8 12">
    <location>
        <position position="375"/>
    </location>
    <ligand>
        <name>[4Fe-4S] cluster</name>
        <dbReference type="ChEBI" id="CHEBI:49883"/>
        <label>2</label>
    </ligand>
</feature>
<dbReference type="Gene3D" id="3.10.20.600">
    <property type="match status" value="1"/>
</dbReference>
<feature type="binding site" evidence="12">
    <location>
        <position position="164"/>
    </location>
    <ligand>
        <name>FMN</name>
        <dbReference type="ChEBI" id="CHEBI:58210"/>
    </ligand>
</feature>
<dbReference type="Proteomes" id="UP000563151">
    <property type="component" value="Unassembled WGS sequence"/>
</dbReference>
<feature type="domain" description="4Fe-4S ferredoxin-type" evidence="9">
    <location>
        <begin position="355"/>
        <end position="385"/>
    </location>
</feature>
<keyword evidence="7 8" id="KW-0411">Iron-sulfur</keyword>
<dbReference type="Gene3D" id="3.40.50.11540">
    <property type="entry name" value="NADH-ubiquinone oxidoreductase 51kDa subunit"/>
    <property type="match status" value="1"/>
</dbReference>
<keyword evidence="3 8" id="KW-0479">Metal-binding</keyword>
<dbReference type="InterPro" id="IPR037225">
    <property type="entry name" value="Nuo51_FMN-bd_sf"/>
</dbReference>
<evidence type="ECO:0000256" key="6">
    <source>
        <dbReference type="ARBA" id="ARBA00023004"/>
    </source>
</evidence>
<accession>A0A923IZ11</accession>
<dbReference type="EC" id="7.-.-.-" evidence="8"/>
<evidence type="ECO:0000256" key="1">
    <source>
        <dbReference type="ARBA" id="ARBA00022448"/>
    </source>
</evidence>
<comment type="caution">
    <text evidence="10">The sequence shown here is derived from an EMBL/GenBank/DDBJ whole genome shotgun (WGS) entry which is preliminary data.</text>
</comment>
<keyword evidence="8" id="KW-1278">Translocase</keyword>
<dbReference type="InterPro" id="IPR017900">
    <property type="entry name" value="4Fe4S_Fe_S_CS"/>
</dbReference>
<keyword evidence="12" id="KW-0002">3D-structure</keyword>
<organism evidence="10 11">
    <name type="scientific">Clostridium tetanomorphum</name>
    <dbReference type="NCBI Taxonomy" id="1553"/>
    <lineage>
        <taxon>Bacteria</taxon>
        <taxon>Bacillati</taxon>
        <taxon>Bacillota</taxon>
        <taxon>Clostridia</taxon>
        <taxon>Eubacteriales</taxon>
        <taxon>Clostridiaceae</taxon>
        <taxon>Clostridium</taxon>
    </lineage>
</organism>
<feature type="binding site" evidence="12">
    <location>
        <position position="145"/>
    </location>
    <ligand>
        <name>FMN</name>
        <dbReference type="ChEBI" id="CHEBI:58210"/>
    </ligand>
</feature>
<dbReference type="InterPro" id="IPR017896">
    <property type="entry name" value="4Fe4S_Fe-S-bd"/>
</dbReference>
<feature type="binding site" evidence="8 12">
    <location>
        <position position="371"/>
    </location>
    <ligand>
        <name>[4Fe-4S] cluster</name>
        <dbReference type="ChEBI" id="CHEBI:49883"/>
        <label>1</label>
    </ligand>
</feature>
<dbReference type="PROSITE" id="PS51379">
    <property type="entry name" value="4FE4S_FER_2"/>
    <property type="match status" value="1"/>
</dbReference>
<sequence>MELLTFKNGVHPPHGKHYTENKPIEEYLPKGDIVIPMSQHIGAPAEPIVKKGDRVLVGQKIGEAKGFVSANIHASVSGTVKNVAPVTLFNGVKSTAVIIENDGQYEEIETEKRDYTKLSNEEIINIIKEAGIVGMGGATFPTHVKLAPPPDKNIDSIVVNAAECEPYLTCDHRMMLEKTNEIVEGLKIVLKLFPKATGYIGIEDNKMNAIKAMQEAVKNIANIEVKAVKTKYPQGAEKQLIYAITKREVPSGGLPADAGCIVQNVDTIYEIYNAVVNGKPLTSRVVTVTGDAIKEPKNLRFKIGTSVRELVEAAGGFAEEPLKVISGGPMMGMAMYSLDVPSTKGTSGVLCLTKKVAEIEEESNCINCGKCVQVCPMNLMPTKLATASAVSNLDMFNEFSGRDCIECGCCSFVCPARRHLLQRIRSGKKAVSKKK</sequence>
<dbReference type="Pfam" id="PF13375">
    <property type="entry name" value="RnfC_N"/>
    <property type="match status" value="1"/>
</dbReference>
<proteinExistence type="evidence at protein level"/>
<dbReference type="EMBL" id="JAAZWO010000002">
    <property type="protein sequence ID" value="MBC2396477.1"/>
    <property type="molecule type" value="Genomic_DNA"/>
</dbReference>
<comment type="similarity">
    <text evidence="8">Belongs to the 4Fe4S bacterial-type ferredoxin family. RnfC subfamily.</text>
</comment>
<dbReference type="InterPro" id="IPR011538">
    <property type="entry name" value="Nuo51_FMN-bd"/>
</dbReference>
<keyword evidence="5 8" id="KW-0249">Electron transport</keyword>
<evidence type="ECO:0000256" key="2">
    <source>
        <dbReference type="ARBA" id="ARBA00022485"/>
    </source>
</evidence>
<comment type="subunit">
    <text evidence="8">The complex is composed of six subunits: RnfA, RnfB, RnfC, RnfD, RnfE and RnfG.</text>
</comment>
<protein>
    <recommendedName>
        <fullName evidence="8">Ion-translocating oxidoreductase complex subunit C</fullName>
        <ecNumber evidence="8">7.-.-.-</ecNumber>
    </recommendedName>
    <alternativeName>
        <fullName evidence="8">Rnf electron transport complex subunit C</fullName>
    </alternativeName>
</protein>
<comment type="cofactor">
    <cofactor evidence="8">
        <name>[4Fe-4S] cluster</name>
        <dbReference type="ChEBI" id="CHEBI:49883"/>
    </cofactor>
    <text evidence="8">Binds 2 [4Fe-4S] clusters per subunit.</text>
</comment>
<reference evidence="12" key="2">
    <citation type="journal article" date="2022" name="Nat. Commun.">
        <title>Purification and structural characterization of the Na&lt;sup&gt;+&lt;/sup&gt;-translocating ferredoxin: NAD&lt;sup&gt;+&lt;/sup&gt; reductase (Rnf) complex of Clostridium tetanomorphum.</title>
        <authorList>
            <person name="Vitt S."/>
            <person name="Prinz S."/>
            <person name="Eisinger M."/>
            <person name="Ermler U."/>
            <person name="Buckel W."/>
        </authorList>
    </citation>
    <scope>STRUCTURE BY ELECTRON MICROSCOPY (4.27 ANGSTROMS) IN COMPLEX WITH FMN AND [4FE-4S] CLUSTER</scope>
</reference>
<dbReference type="NCBIfam" id="NF003454">
    <property type="entry name" value="PRK05035.1"/>
    <property type="match status" value="1"/>
</dbReference>
<dbReference type="GO" id="GO:0046872">
    <property type="term" value="F:metal ion binding"/>
    <property type="evidence" value="ECO:0007669"/>
    <property type="project" value="UniProtKB-KW"/>
</dbReference>
<dbReference type="Pfam" id="PF01512">
    <property type="entry name" value="Complex1_51K"/>
    <property type="match status" value="1"/>
</dbReference>
<keyword evidence="12" id="KW-0288">FMN</keyword>
<keyword evidence="1 8" id="KW-0813">Transport</keyword>
<evidence type="ECO:0000256" key="5">
    <source>
        <dbReference type="ARBA" id="ARBA00022982"/>
    </source>
</evidence>
<dbReference type="PANTHER" id="PTHR43034">
    <property type="entry name" value="ION-TRANSLOCATING OXIDOREDUCTASE COMPLEX SUBUNIT C"/>
    <property type="match status" value="1"/>
</dbReference>
<dbReference type="AlphaFoldDB" id="A0A923IZ11"/>
<feature type="binding site" evidence="8 12">
    <location>
        <position position="407"/>
    </location>
    <ligand>
        <name>[4Fe-4S] cluster</name>
        <dbReference type="ChEBI" id="CHEBI:49883"/>
        <label>2</label>
    </ligand>
</feature>
<keyword evidence="12" id="KW-0547">Nucleotide-binding</keyword>
<dbReference type="SMR" id="A0A923IZ11"/>
<dbReference type="GO" id="GO:0005886">
    <property type="term" value="C:plasma membrane"/>
    <property type="evidence" value="ECO:0007669"/>
    <property type="project" value="UniProtKB-SubCell"/>
</dbReference>
<dbReference type="SUPFAM" id="SSF46548">
    <property type="entry name" value="alpha-helical ferredoxin"/>
    <property type="match status" value="1"/>
</dbReference>
<name>A0A923IZ11_CLOTT</name>
<dbReference type="InterPro" id="IPR019554">
    <property type="entry name" value="Soluble_ligand-bd"/>
</dbReference>
<dbReference type="Pfam" id="PF10531">
    <property type="entry name" value="SLBB"/>
    <property type="match status" value="1"/>
</dbReference>
<feature type="binding site" evidence="8 12">
    <location>
        <position position="368"/>
    </location>
    <ligand>
        <name>[4Fe-4S] cluster</name>
        <dbReference type="ChEBI" id="CHEBI:49883"/>
        <label>1</label>
    </ligand>
</feature>
<keyword evidence="8" id="KW-1003">Cell membrane</keyword>
<dbReference type="SUPFAM" id="SSF142019">
    <property type="entry name" value="Nqo1 FMN-binding domain-like"/>
    <property type="match status" value="1"/>
</dbReference>